<reference evidence="1 2" key="1">
    <citation type="submission" date="2023-10" db="EMBL/GenBank/DDBJ databases">
        <title>Genome-Wide Identification Analysis in wild type Solanum Pinnatisectum Reveals Some Genes Defensing Phytophthora Infestans.</title>
        <authorList>
            <person name="Sun C."/>
        </authorList>
    </citation>
    <scope>NUCLEOTIDE SEQUENCE [LARGE SCALE GENOMIC DNA]</scope>
    <source>
        <strain evidence="1">LQN</strain>
        <tissue evidence="1">Leaf</tissue>
    </source>
</reference>
<organism evidence="1 2">
    <name type="scientific">Solanum pinnatisectum</name>
    <name type="common">tansyleaf nightshade</name>
    <dbReference type="NCBI Taxonomy" id="50273"/>
    <lineage>
        <taxon>Eukaryota</taxon>
        <taxon>Viridiplantae</taxon>
        <taxon>Streptophyta</taxon>
        <taxon>Embryophyta</taxon>
        <taxon>Tracheophyta</taxon>
        <taxon>Spermatophyta</taxon>
        <taxon>Magnoliopsida</taxon>
        <taxon>eudicotyledons</taxon>
        <taxon>Gunneridae</taxon>
        <taxon>Pentapetalae</taxon>
        <taxon>asterids</taxon>
        <taxon>lamiids</taxon>
        <taxon>Solanales</taxon>
        <taxon>Solanaceae</taxon>
        <taxon>Solanoideae</taxon>
        <taxon>Solaneae</taxon>
        <taxon>Solanum</taxon>
    </lineage>
</organism>
<accession>A0AAV9LZL7</accession>
<evidence type="ECO:0000313" key="2">
    <source>
        <dbReference type="Proteomes" id="UP001311915"/>
    </source>
</evidence>
<gene>
    <name evidence="1" type="ORF">R3W88_023876</name>
</gene>
<proteinExistence type="predicted"/>
<dbReference type="PANTHER" id="PTHR33116:SF80">
    <property type="entry name" value="REVERSE TRANSCRIPTASE ZINC-BINDING DOMAIN-CONTAINING PROTEIN"/>
    <property type="match status" value="1"/>
</dbReference>
<keyword evidence="2" id="KW-1185">Reference proteome</keyword>
<dbReference type="PANTHER" id="PTHR33116">
    <property type="entry name" value="REVERSE TRANSCRIPTASE ZINC-BINDING DOMAIN-CONTAINING PROTEIN-RELATED-RELATED"/>
    <property type="match status" value="1"/>
</dbReference>
<dbReference type="Proteomes" id="UP001311915">
    <property type="component" value="Unassembled WGS sequence"/>
</dbReference>
<dbReference type="EMBL" id="JAWPEI010000003">
    <property type="protein sequence ID" value="KAK4730888.1"/>
    <property type="molecule type" value="Genomic_DNA"/>
</dbReference>
<name>A0AAV9LZL7_9SOLN</name>
<evidence type="ECO:0000313" key="1">
    <source>
        <dbReference type="EMBL" id="KAK4730888.1"/>
    </source>
</evidence>
<comment type="caution">
    <text evidence="1">The sequence shown here is derived from an EMBL/GenBank/DDBJ whole genome shotgun (WGS) entry which is preliminary data.</text>
</comment>
<dbReference type="AlphaFoldDB" id="A0AAV9LZL7"/>
<sequence>MHMNTYCLSIFVLSKRALKVITGILRNYIWSGQVYTTKPLLVAWDIVCMSKKEEGLGVIDCMVWTEAAIAKYVWNIANKADNLWVKLVNHVYLKGEG</sequence>
<protein>
    <submittedName>
        <fullName evidence="1">Uncharacterized protein</fullName>
    </submittedName>
</protein>